<proteinExistence type="inferred from homology"/>
<sequence length="826" mass="91939">MDELFTQRAKAVLAIAQEEAKYFKHQAVGSEHILLALVIEQNGIAGKTLREMNITENDIREEIEHLTGYGTVRQYPENAYLAYSPRAKHTFAYAGDEAKRLGAPQIGTEHLLLGLLRDEDILASRIMLNLGLSLAKMRQLLKKKMGFNESKTNGSAGRRRPAQAKAQQGTPTLDSLARDLTKLAREKRLDPVVGRAKEVKRLIQILSRRTKNNPVLVGEPGVGKTAIAEGLAQKIINGEVPEDMQNKRLMMLDMGALVAGTKYRGEFEDRMKKIIDEIYQDGQIILFIDELHTLIGAGGAEGAIDASNILKPALARGELQTIGATTLDEYQKYIEKDSALERRFARVQVDEPTPEEAEEILRGLRPRYEEHHGVEISDDALHAAVQLSVRYINSRQLPDKAIDLMDESAAKVRLDKTDESSELADLQNEIANLIEEKEAAIRQQDFEAAARLRIKEKKLTQQLTEVAFMEVKEASGYADSVTAEDVATVVSQWTGVPLQQMEKKESERLLDLEKILHQRVVGQEEAVKAVARSIRRARSGLKDPNRPIGSFMFLGPTGVGKTELAKALAEAMFGSEDALVRVDMSEFMEKYSTSRLIGSPPGYVGYDEGGQLTEKIRSKPYSVILLDEVEKAHPDVFNILLQVLDDGHLTDAKGRKVDFRNTILIMTSNIGAQQIREEKSVGFNVTDLTKDHQAMQKRILEELKKAFRPEFLNRVDETVVFQSLGEGEIHEIVKIMSKAIIKRLGNQDIQLKITPSAIDVIGKAGFDPEYGARPIRRALQKEVEDRLSEALLSGQIHLGDKVTIGASKGSITLNVKEGQARVLQQV</sequence>
<dbReference type="SMART" id="SM00382">
    <property type="entry name" value="AAA"/>
    <property type="match status" value="2"/>
</dbReference>
<evidence type="ECO:0000256" key="1">
    <source>
        <dbReference type="ARBA" id="ARBA00022737"/>
    </source>
</evidence>
<dbReference type="InterPro" id="IPR018368">
    <property type="entry name" value="ClpA/B_CS1"/>
</dbReference>
<dbReference type="InterPro" id="IPR001270">
    <property type="entry name" value="ClpA/B"/>
</dbReference>
<keyword evidence="13" id="KW-1185">Reference proteome</keyword>
<evidence type="ECO:0000256" key="8">
    <source>
        <dbReference type="SAM" id="Coils"/>
    </source>
</evidence>
<dbReference type="Pfam" id="PF17871">
    <property type="entry name" value="AAA_lid_9"/>
    <property type="match status" value="1"/>
</dbReference>
<evidence type="ECO:0000256" key="6">
    <source>
        <dbReference type="PROSITE-ProRule" id="PRU01251"/>
    </source>
</evidence>
<dbReference type="PANTHER" id="PTHR11638:SF18">
    <property type="entry name" value="HEAT SHOCK PROTEIN 104"/>
    <property type="match status" value="1"/>
</dbReference>
<dbReference type="PROSITE" id="PS50151">
    <property type="entry name" value="UVR"/>
    <property type="match status" value="1"/>
</dbReference>
<dbReference type="SUPFAM" id="SSF81923">
    <property type="entry name" value="Double Clp-N motif"/>
    <property type="match status" value="1"/>
</dbReference>
<dbReference type="Gene3D" id="1.10.8.60">
    <property type="match status" value="2"/>
</dbReference>
<evidence type="ECO:0000256" key="3">
    <source>
        <dbReference type="ARBA" id="ARBA00022840"/>
    </source>
</evidence>
<dbReference type="RefSeq" id="WP_008381720.1">
    <property type="nucleotide sequence ID" value="NZ_AP025635.1"/>
</dbReference>
<dbReference type="Pfam" id="PF10431">
    <property type="entry name" value="ClpB_D2-small"/>
    <property type="match status" value="1"/>
</dbReference>
<comment type="function">
    <text evidence="5">Part of a stress-induced multi-chaperone system, it is involved in the recovery of the cell from heat-induced damage, in cooperation with DnaK, DnaJ and GrpE. Acts before DnaK, in the processing of protein aggregates. Protein binding stimulates the ATPase activity; ATP hydrolysis unfolds the denatured protein aggregates, which probably helps expose new hydrophobic binding sites on the surface of ClpB-bound aggregates, contributing to the solubilization and refolding of denatured protein aggregates by DnaK.</text>
</comment>
<dbReference type="GO" id="GO:0008233">
    <property type="term" value="F:peptidase activity"/>
    <property type="evidence" value="ECO:0007669"/>
    <property type="project" value="UniProtKB-KW"/>
</dbReference>
<keyword evidence="3 7" id="KW-0067">ATP-binding</keyword>
<dbReference type="PRINTS" id="PR00300">
    <property type="entry name" value="CLPPROTEASEA"/>
</dbReference>
<evidence type="ECO:0000259" key="11">
    <source>
        <dbReference type="PROSITE" id="PS51903"/>
    </source>
</evidence>
<dbReference type="Pfam" id="PF02861">
    <property type="entry name" value="Clp_N"/>
    <property type="match status" value="1"/>
</dbReference>
<protein>
    <submittedName>
        <fullName evidence="12">ATP-dependent Clp protease ATP-binding protein</fullName>
    </submittedName>
</protein>
<dbReference type="PANTHER" id="PTHR11638">
    <property type="entry name" value="ATP-DEPENDENT CLP PROTEASE"/>
    <property type="match status" value="1"/>
</dbReference>
<comment type="similarity">
    <text evidence="7">Belongs to the ClpA/ClpB family.</text>
</comment>
<dbReference type="Gene3D" id="4.10.860.10">
    <property type="entry name" value="UVR domain"/>
    <property type="match status" value="1"/>
</dbReference>
<reference evidence="12 13" key="1">
    <citation type="submission" date="2022-03" db="EMBL/GenBank/DDBJ databases">
        <title>Complete genome sequence of Enterococcus innesii DB-1.</title>
        <authorList>
            <person name="Fukuda D."/>
            <person name="Nolasco-Hipolito C."/>
        </authorList>
    </citation>
    <scope>NUCLEOTIDE SEQUENCE [LARGE SCALE GENOMIC DNA]</scope>
    <source>
        <strain evidence="12 13">DB-1</strain>
    </source>
</reference>
<gene>
    <name evidence="12" type="primary">clpA_2</name>
    <name evidence="12" type="ORF">ENLAB_17600</name>
</gene>
<keyword evidence="4 7" id="KW-0143">Chaperone</keyword>
<dbReference type="Proteomes" id="UP000831692">
    <property type="component" value="Chromosome"/>
</dbReference>
<dbReference type="InterPro" id="IPR050130">
    <property type="entry name" value="ClpA_ClpB"/>
</dbReference>
<dbReference type="InterPro" id="IPR036628">
    <property type="entry name" value="Clp_N_dom_sf"/>
</dbReference>
<dbReference type="Gene3D" id="1.10.1780.10">
    <property type="entry name" value="Clp, N-terminal domain"/>
    <property type="match status" value="1"/>
</dbReference>
<keyword evidence="2 7" id="KW-0547">Nucleotide-binding</keyword>
<keyword evidence="12" id="KW-0378">Hydrolase</keyword>
<dbReference type="EMBL" id="AP025635">
    <property type="protein sequence ID" value="BDG68196.1"/>
    <property type="molecule type" value="Genomic_DNA"/>
</dbReference>
<feature type="domain" description="UVR" evidence="10">
    <location>
        <begin position="427"/>
        <end position="462"/>
    </location>
</feature>
<keyword evidence="8" id="KW-0175">Coiled coil</keyword>
<dbReference type="PROSITE" id="PS00870">
    <property type="entry name" value="CLPAB_1"/>
    <property type="match status" value="1"/>
</dbReference>
<dbReference type="InterPro" id="IPR028299">
    <property type="entry name" value="ClpA/B_CS2"/>
</dbReference>
<accession>A0ABN6NSS1</accession>
<dbReference type="SUPFAM" id="SSF52540">
    <property type="entry name" value="P-loop containing nucleoside triphosphate hydrolases"/>
    <property type="match status" value="2"/>
</dbReference>
<name>A0ABN6NSS1_9ENTE</name>
<dbReference type="PROSITE" id="PS51903">
    <property type="entry name" value="CLP_R"/>
    <property type="match status" value="1"/>
</dbReference>
<evidence type="ECO:0000256" key="2">
    <source>
        <dbReference type="ARBA" id="ARBA00022741"/>
    </source>
</evidence>
<feature type="region of interest" description="Disordered" evidence="9">
    <location>
        <begin position="145"/>
        <end position="173"/>
    </location>
</feature>
<feature type="domain" description="Clp R" evidence="11">
    <location>
        <begin position="1"/>
        <end position="148"/>
    </location>
</feature>
<evidence type="ECO:0000313" key="13">
    <source>
        <dbReference type="Proteomes" id="UP000831692"/>
    </source>
</evidence>
<dbReference type="InterPro" id="IPR027417">
    <property type="entry name" value="P-loop_NTPase"/>
</dbReference>
<dbReference type="PROSITE" id="PS00871">
    <property type="entry name" value="CLPAB_2"/>
    <property type="match status" value="1"/>
</dbReference>
<evidence type="ECO:0000256" key="4">
    <source>
        <dbReference type="ARBA" id="ARBA00023186"/>
    </source>
</evidence>
<dbReference type="InterPro" id="IPR003959">
    <property type="entry name" value="ATPase_AAA_core"/>
</dbReference>
<dbReference type="CDD" id="cd00009">
    <property type="entry name" value="AAA"/>
    <property type="match status" value="1"/>
</dbReference>
<organism evidence="12 13">
    <name type="scientific">Enterococcus innesii</name>
    <dbReference type="NCBI Taxonomy" id="2839759"/>
    <lineage>
        <taxon>Bacteria</taxon>
        <taxon>Bacillati</taxon>
        <taxon>Bacillota</taxon>
        <taxon>Bacilli</taxon>
        <taxon>Lactobacillales</taxon>
        <taxon>Enterococcaceae</taxon>
        <taxon>Enterococcus</taxon>
    </lineage>
</organism>
<dbReference type="InterPro" id="IPR019489">
    <property type="entry name" value="Clp_ATPase_C"/>
</dbReference>
<evidence type="ECO:0000256" key="5">
    <source>
        <dbReference type="ARBA" id="ARBA00025613"/>
    </source>
</evidence>
<dbReference type="CDD" id="cd19499">
    <property type="entry name" value="RecA-like_ClpB_Hsp104-like"/>
    <property type="match status" value="1"/>
</dbReference>
<dbReference type="GeneID" id="83457756"/>
<evidence type="ECO:0000256" key="7">
    <source>
        <dbReference type="RuleBase" id="RU004432"/>
    </source>
</evidence>
<dbReference type="GO" id="GO:0006508">
    <property type="term" value="P:proteolysis"/>
    <property type="evidence" value="ECO:0007669"/>
    <property type="project" value="UniProtKB-KW"/>
</dbReference>
<dbReference type="GO" id="GO:0005524">
    <property type="term" value="F:ATP binding"/>
    <property type="evidence" value="ECO:0007669"/>
    <property type="project" value="UniProtKB-KW"/>
</dbReference>
<evidence type="ECO:0000259" key="10">
    <source>
        <dbReference type="PROSITE" id="PS50151"/>
    </source>
</evidence>
<keyword evidence="12" id="KW-0645">Protease</keyword>
<dbReference type="Pfam" id="PF00004">
    <property type="entry name" value="AAA"/>
    <property type="match status" value="1"/>
</dbReference>
<dbReference type="InterPro" id="IPR004176">
    <property type="entry name" value="Clp_R_N"/>
</dbReference>
<keyword evidence="1 6" id="KW-0677">Repeat</keyword>
<evidence type="ECO:0000313" key="12">
    <source>
        <dbReference type="EMBL" id="BDG68196.1"/>
    </source>
</evidence>
<dbReference type="InterPro" id="IPR003593">
    <property type="entry name" value="AAA+_ATPase"/>
</dbReference>
<evidence type="ECO:0000256" key="9">
    <source>
        <dbReference type="SAM" id="MobiDB-lite"/>
    </source>
</evidence>
<dbReference type="Gene3D" id="3.40.50.300">
    <property type="entry name" value="P-loop containing nucleotide triphosphate hydrolases"/>
    <property type="match status" value="2"/>
</dbReference>
<dbReference type="InterPro" id="IPR041546">
    <property type="entry name" value="ClpA/ClpB_AAA_lid"/>
</dbReference>
<dbReference type="InterPro" id="IPR001943">
    <property type="entry name" value="UVR_dom"/>
</dbReference>
<dbReference type="Pfam" id="PF07724">
    <property type="entry name" value="AAA_2"/>
    <property type="match status" value="1"/>
</dbReference>
<feature type="coiled-coil region" evidence="8">
    <location>
        <begin position="409"/>
        <end position="443"/>
    </location>
</feature>
<dbReference type="SMART" id="SM01086">
    <property type="entry name" value="ClpB_D2-small"/>
    <property type="match status" value="1"/>
</dbReference>